<dbReference type="Proteomes" id="UP000664859">
    <property type="component" value="Unassembled WGS sequence"/>
</dbReference>
<accession>A0A835YQ99</accession>
<sequence>MSVSGKKRKATSPAAPAVVVKAEISEAAAWDARELQARRGEPLTRDVVDEELDTLWNTWMNTPANSRMRRVRLQHEFPGGMAAWERARALQAAIDKTADTNEWEALRLELCTLLWLAQHAYPRLHLDERPHADAIDLTAAHVLPPATLYPQERKLLTDQLQTLLGTVQNPLPTQQQLCLLVAEYLRFMDLKRAAPPESLSPSAAIDDVWLSHVVCTSAYAAFCERHFGAFPPEADDASAASGMTARVPSATGGGDGGGGGDAEGASMSSAPVVAAAAAAAGAHQPRAAHSEAAAEPSAADKPSP</sequence>
<comment type="caution">
    <text evidence="2">The sequence shown here is derived from an EMBL/GenBank/DDBJ whole genome shotgun (WGS) entry which is preliminary data.</text>
</comment>
<evidence type="ECO:0000313" key="2">
    <source>
        <dbReference type="EMBL" id="KAG5175219.1"/>
    </source>
</evidence>
<feature type="region of interest" description="Disordered" evidence="1">
    <location>
        <begin position="236"/>
        <end position="304"/>
    </location>
</feature>
<feature type="compositionally biased region" description="Low complexity" evidence="1">
    <location>
        <begin position="264"/>
        <end position="304"/>
    </location>
</feature>
<keyword evidence="3" id="KW-1185">Reference proteome</keyword>
<reference evidence="2" key="1">
    <citation type="submission" date="2021-02" db="EMBL/GenBank/DDBJ databases">
        <title>First Annotated Genome of the Yellow-green Alga Tribonema minus.</title>
        <authorList>
            <person name="Mahan K.M."/>
        </authorList>
    </citation>
    <scope>NUCLEOTIDE SEQUENCE</scope>
    <source>
        <strain evidence="2">UTEX B ZZ1240</strain>
    </source>
</reference>
<protein>
    <submittedName>
        <fullName evidence="2">Uncharacterized protein</fullName>
    </submittedName>
</protein>
<feature type="compositionally biased region" description="Gly residues" evidence="1">
    <location>
        <begin position="251"/>
        <end position="262"/>
    </location>
</feature>
<gene>
    <name evidence="2" type="ORF">JKP88DRAFT_283713</name>
</gene>
<dbReference type="EMBL" id="JAFCMP010000552">
    <property type="protein sequence ID" value="KAG5175219.1"/>
    <property type="molecule type" value="Genomic_DNA"/>
</dbReference>
<name>A0A835YQ99_9STRA</name>
<evidence type="ECO:0000313" key="3">
    <source>
        <dbReference type="Proteomes" id="UP000664859"/>
    </source>
</evidence>
<organism evidence="2 3">
    <name type="scientific">Tribonema minus</name>
    <dbReference type="NCBI Taxonomy" id="303371"/>
    <lineage>
        <taxon>Eukaryota</taxon>
        <taxon>Sar</taxon>
        <taxon>Stramenopiles</taxon>
        <taxon>Ochrophyta</taxon>
        <taxon>PX clade</taxon>
        <taxon>Xanthophyceae</taxon>
        <taxon>Tribonematales</taxon>
        <taxon>Tribonemataceae</taxon>
        <taxon>Tribonema</taxon>
    </lineage>
</organism>
<dbReference type="AlphaFoldDB" id="A0A835YQ99"/>
<evidence type="ECO:0000256" key="1">
    <source>
        <dbReference type="SAM" id="MobiDB-lite"/>
    </source>
</evidence>
<proteinExistence type="predicted"/>